<protein>
    <submittedName>
        <fullName evidence="8">Uncharacterized protein</fullName>
    </submittedName>
</protein>
<evidence type="ECO:0000313" key="8">
    <source>
        <dbReference type="EMBL" id="KIH56206.1"/>
    </source>
</evidence>
<dbReference type="GO" id="GO:0016020">
    <property type="term" value="C:membrane"/>
    <property type="evidence" value="ECO:0007669"/>
    <property type="project" value="UniProtKB-SubCell"/>
</dbReference>
<comment type="subcellular location">
    <subcellularLocation>
        <location evidence="1">Membrane</location>
    </subcellularLocation>
</comment>
<keyword evidence="4 7" id="KW-1133">Transmembrane helix</keyword>
<evidence type="ECO:0000256" key="6">
    <source>
        <dbReference type="ARBA" id="ARBA00023180"/>
    </source>
</evidence>
<organism evidence="8 9">
    <name type="scientific">Ancylostoma duodenale</name>
    <dbReference type="NCBI Taxonomy" id="51022"/>
    <lineage>
        <taxon>Eukaryota</taxon>
        <taxon>Metazoa</taxon>
        <taxon>Ecdysozoa</taxon>
        <taxon>Nematoda</taxon>
        <taxon>Chromadorea</taxon>
        <taxon>Rhabditida</taxon>
        <taxon>Rhabditina</taxon>
        <taxon>Rhabditomorpha</taxon>
        <taxon>Strongyloidea</taxon>
        <taxon>Ancylostomatidae</taxon>
        <taxon>Ancylostomatinae</taxon>
        <taxon>Ancylostoma</taxon>
    </lineage>
</organism>
<reference evidence="8 9" key="1">
    <citation type="submission" date="2013-12" db="EMBL/GenBank/DDBJ databases">
        <title>Draft genome of the parsitic nematode Ancylostoma duodenale.</title>
        <authorList>
            <person name="Mitreva M."/>
        </authorList>
    </citation>
    <scope>NUCLEOTIDE SEQUENCE [LARGE SCALE GENOMIC DNA]</scope>
    <source>
        <strain evidence="8 9">Zhejiang</strain>
    </source>
</reference>
<dbReference type="EMBL" id="KN736089">
    <property type="protein sequence ID" value="KIH56206.1"/>
    <property type="molecule type" value="Genomic_DNA"/>
</dbReference>
<keyword evidence="6" id="KW-0325">Glycoprotein</keyword>
<gene>
    <name evidence="8" type="ORF">ANCDUO_13614</name>
</gene>
<evidence type="ECO:0000256" key="1">
    <source>
        <dbReference type="ARBA" id="ARBA00004370"/>
    </source>
</evidence>
<evidence type="ECO:0000256" key="4">
    <source>
        <dbReference type="ARBA" id="ARBA00022989"/>
    </source>
</evidence>
<comment type="similarity">
    <text evidence="2">Belongs to the CD36 family.</text>
</comment>
<dbReference type="Proteomes" id="UP000054047">
    <property type="component" value="Unassembled WGS sequence"/>
</dbReference>
<dbReference type="Pfam" id="PF01130">
    <property type="entry name" value="CD36"/>
    <property type="match status" value="1"/>
</dbReference>
<dbReference type="OrthoDB" id="10024078at2759"/>
<accession>A0A0C2GGH4</accession>
<name>A0A0C2GGH4_9BILA</name>
<evidence type="ECO:0000256" key="7">
    <source>
        <dbReference type="SAM" id="Phobius"/>
    </source>
</evidence>
<keyword evidence="9" id="KW-1185">Reference proteome</keyword>
<evidence type="ECO:0000256" key="5">
    <source>
        <dbReference type="ARBA" id="ARBA00023136"/>
    </source>
</evidence>
<evidence type="ECO:0000256" key="2">
    <source>
        <dbReference type="ARBA" id="ARBA00010532"/>
    </source>
</evidence>
<dbReference type="InterPro" id="IPR002159">
    <property type="entry name" value="CD36_fam"/>
</dbReference>
<evidence type="ECO:0000313" key="9">
    <source>
        <dbReference type="Proteomes" id="UP000054047"/>
    </source>
</evidence>
<sequence>MSLSHSTSLSDRYIIHVIHEALMLGDIANKAACERKRWARAYSVLRPGAYPLVWLNESFLMDDGTRDDLQSSLFTPTKIVKIACWSAVGVGGALMVLSAVLCLVTVNCMGDKGEKKDE</sequence>
<evidence type="ECO:0000256" key="3">
    <source>
        <dbReference type="ARBA" id="ARBA00022692"/>
    </source>
</evidence>
<keyword evidence="5 7" id="KW-0472">Membrane</keyword>
<proteinExistence type="inferred from homology"/>
<keyword evidence="3 7" id="KW-0812">Transmembrane</keyword>
<feature type="transmembrane region" description="Helical" evidence="7">
    <location>
        <begin position="79"/>
        <end position="106"/>
    </location>
</feature>
<dbReference type="AlphaFoldDB" id="A0A0C2GGH4"/>